<name>A0ACC2ERD0_DIPCM</name>
<dbReference type="EMBL" id="CM055092">
    <property type="protein sequence ID" value="KAJ7568925.1"/>
    <property type="molecule type" value="Genomic_DNA"/>
</dbReference>
<comment type="caution">
    <text evidence="1">The sequence shown here is derived from an EMBL/GenBank/DDBJ whole genome shotgun (WGS) entry which is preliminary data.</text>
</comment>
<protein>
    <submittedName>
        <fullName evidence="1">Uncharacterized protein</fullName>
    </submittedName>
</protein>
<accession>A0ACC2ERD0</accession>
<gene>
    <name evidence="1" type="ORF">O6H91_01G053300</name>
</gene>
<keyword evidence="2" id="KW-1185">Reference proteome</keyword>
<evidence type="ECO:0000313" key="1">
    <source>
        <dbReference type="EMBL" id="KAJ7568925.1"/>
    </source>
</evidence>
<proteinExistence type="predicted"/>
<organism evidence="1 2">
    <name type="scientific">Diphasiastrum complanatum</name>
    <name type="common">Issler's clubmoss</name>
    <name type="synonym">Lycopodium complanatum</name>
    <dbReference type="NCBI Taxonomy" id="34168"/>
    <lineage>
        <taxon>Eukaryota</taxon>
        <taxon>Viridiplantae</taxon>
        <taxon>Streptophyta</taxon>
        <taxon>Embryophyta</taxon>
        <taxon>Tracheophyta</taxon>
        <taxon>Lycopodiopsida</taxon>
        <taxon>Lycopodiales</taxon>
        <taxon>Lycopodiaceae</taxon>
        <taxon>Lycopodioideae</taxon>
        <taxon>Diphasiastrum</taxon>
    </lineage>
</organism>
<sequence length="243" mass="27323">MDPEFWRWLPEALLEKVFTRLPHQVISLRCLSKRWKILLSCKRFSDQTPPALPSHKPFFLRAVKGFNDGLLGYNPTLEQWRCLPLTSLSRGFKIRCLVASAGGLVCLYGKDVRTRSDGLIVCNPITEASRLLPPMPRNPFTAAGFFFVKVMAFDERSKSYKLFLADMGGDGDGPGCVVAQLYDSVTDRWSVVGDGPTGFMMLSQGVFVNGVIYFMGTRWVTTPRFSSYAQSIAHIQSGEQHIW</sequence>
<reference evidence="2" key="1">
    <citation type="journal article" date="2024" name="Proc. Natl. Acad. Sci. U.S.A.">
        <title>Extraordinary preservation of gene collinearity over three hundred million years revealed in homosporous lycophytes.</title>
        <authorList>
            <person name="Li C."/>
            <person name="Wickell D."/>
            <person name="Kuo L.Y."/>
            <person name="Chen X."/>
            <person name="Nie B."/>
            <person name="Liao X."/>
            <person name="Peng D."/>
            <person name="Ji J."/>
            <person name="Jenkins J."/>
            <person name="Williams M."/>
            <person name="Shu S."/>
            <person name="Plott C."/>
            <person name="Barry K."/>
            <person name="Rajasekar S."/>
            <person name="Grimwood J."/>
            <person name="Han X."/>
            <person name="Sun S."/>
            <person name="Hou Z."/>
            <person name="He W."/>
            <person name="Dai G."/>
            <person name="Sun C."/>
            <person name="Schmutz J."/>
            <person name="Leebens-Mack J.H."/>
            <person name="Li F.W."/>
            <person name="Wang L."/>
        </authorList>
    </citation>
    <scope>NUCLEOTIDE SEQUENCE [LARGE SCALE GENOMIC DNA]</scope>
    <source>
        <strain evidence="2">cv. PW_Plant_1</strain>
    </source>
</reference>
<dbReference type="Proteomes" id="UP001162992">
    <property type="component" value="Chromosome 1"/>
</dbReference>
<evidence type="ECO:0000313" key="2">
    <source>
        <dbReference type="Proteomes" id="UP001162992"/>
    </source>
</evidence>